<name>A0A6C0FBR5_9ZZZZ</name>
<protein>
    <recommendedName>
        <fullName evidence="1">GP-PDE domain-containing protein</fullName>
    </recommendedName>
</protein>
<feature type="domain" description="GP-PDE" evidence="1">
    <location>
        <begin position="1"/>
        <end position="214"/>
    </location>
</feature>
<dbReference type="PANTHER" id="PTHR46211">
    <property type="entry name" value="GLYCEROPHOSPHORYL DIESTER PHOSPHODIESTERASE"/>
    <property type="match status" value="1"/>
</dbReference>
<dbReference type="CDD" id="cd08556">
    <property type="entry name" value="GDPD"/>
    <property type="match status" value="1"/>
</dbReference>
<evidence type="ECO:0000313" key="2">
    <source>
        <dbReference type="EMBL" id="QHT37989.1"/>
    </source>
</evidence>
<accession>A0A6C0FBR5</accession>
<organism evidence="2">
    <name type="scientific">viral metagenome</name>
    <dbReference type="NCBI Taxonomy" id="1070528"/>
    <lineage>
        <taxon>unclassified sequences</taxon>
        <taxon>metagenomes</taxon>
        <taxon>organismal metagenomes</taxon>
    </lineage>
</organism>
<dbReference type="InterPro" id="IPR030395">
    <property type="entry name" value="GP_PDE_dom"/>
</dbReference>
<reference evidence="2" key="1">
    <citation type="journal article" date="2020" name="Nature">
        <title>Giant virus diversity and host interactions through global metagenomics.</title>
        <authorList>
            <person name="Schulz F."/>
            <person name="Roux S."/>
            <person name="Paez-Espino D."/>
            <person name="Jungbluth S."/>
            <person name="Walsh D.A."/>
            <person name="Denef V.J."/>
            <person name="McMahon K.D."/>
            <person name="Konstantinidis K.T."/>
            <person name="Eloe-Fadrosh E.A."/>
            <person name="Kyrpides N.C."/>
            <person name="Woyke T."/>
        </authorList>
    </citation>
    <scope>NUCLEOTIDE SEQUENCE</scope>
    <source>
        <strain evidence="2">GVMAG-S-ERX556049-19</strain>
    </source>
</reference>
<dbReference type="Gene3D" id="3.20.20.190">
    <property type="entry name" value="Phosphatidylinositol (PI) phosphodiesterase"/>
    <property type="match status" value="1"/>
</dbReference>
<dbReference type="PANTHER" id="PTHR46211:SF14">
    <property type="entry name" value="GLYCEROPHOSPHODIESTER PHOSPHODIESTERASE"/>
    <property type="match status" value="1"/>
</dbReference>
<proteinExistence type="predicted"/>
<dbReference type="InterPro" id="IPR017946">
    <property type="entry name" value="PLC-like_Pdiesterase_TIM-brl"/>
</dbReference>
<dbReference type="AlphaFoldDB" id="A0A6C0FBR5"/>
<dbReference type="Pfam" id="PF03009">
    <property type="entry name" value="GDPD"/>
    <property type="match status" value="1"/>
</dbReference>
<dbReference type="GO" id="GO:0008081">
    <property type="term" value="F:phosphoric diester hydrolase activity"/>
    <property type="evidence" value="ECO:0007669"/>
    <property type="project" value="InterPro"/>
</dbReference>
<sequence>MLKIAHRGYSEKYGDNNMKAFREALYAGFDMIELDILLCRTGEIVIYHDTYIEEKYINQIDYKDLKKYNIILLEEFLEEFYNKDVLIYFDLKGEHNVVYPLIDLIKRWFSEEKMKDIYISAFNRRFLDPLVESNLPVKIGFTTENLFTNKQFDYLCKHAYFVCFHWTILDHEAIDYLKKKNLKIYTYTNKEAFILNHMLKYKIDGIVSNNKLEL</sequence>
<dbReference type="PROSITE" id="PS50007">
    <property type="entry name" value="PIPLC_X_DOMAIN"/>
    <property type="match status" value="1"/>
</dbReference>
<dbReference type="GO" id="GO:0006629">
    <property type="term" value="P:lipid metabolic process"/>
    <property type="evidence" value="ECO:0007669"/>
    <property type="project" value="InterPro"/>
</dbReference>
<evidence type="ECO:0000259" key="1">
    <source>
        <dbReference type="PROSITE" id="PS51704"/>
    </source>
</evidence>
<dbReference type="SUPFAM" id="SSF51695">
    <property type="entry name" value="PLC-like phosphodiesterases"/>
    <property type="match status" value="1"/>
</dbReference>
<dbReference type="PROSITE" id="PS51704">
    <property type="entry name" value="GP_PDE"/>
    <property type="match status" value="1"/>
</dbReference>
<dbReference type="EMBL" id="MN738823">
    <property type="protein sequence ID" value="QHT37989.1"/>
    <property type="molecule type" value="Genomic_DNA"/>
</dbReference>